<keyword evidence="2" id="KW-1185">Reference proteome</keyword>
<organism evidence="1 2">
    <name type="scientific">Anisodus tanguticus</name>
    <dbReference type="NCBI Taxonomy" id="243964"/>
    <lineage>
        <taxon>Eukaryota</taxon>
        <taxon>Viridiplantae</taxon>
        <taxon>Streptophyta</taxon>
        <taxon>Embryophyta</taxon>
        <taxon>Tracheophyta</taxon>
        <taxon>Spermatophyta</taxon>
        <taxon>Magnoliopsida</taxon>
        <taxon>eudicotyledons</taxon>
        <taxon>Gunneridae</taxon>
        <taxon>Pentapetalae</taxon>
        <taxon>asterids</taxon>
        <taxon>lamiids</taxon>
        <taxon>Solanales</taxon>
        <taxon>Solanaceae</taxon>
        <taxon>Solanoideae</taxon>
        <taxon>Hyoscyameae</taxon>
        <taxon>Anisodus</taxon>
    </lineage>
</organism>
<protein>
    <submittedName>
        <fullName evidence="1">Uncharacterized protein</fullName>
    </submittedName>
</protein>
<dbReference type="EMBL" id="JAVYJV010000023">
    <property type="protein sequence ID" value="KAK4340240.1"/>
    <property type="molecule type" value="Genomic_DNA"/>
</dbReference>
<evidence type="ECO:0000313" key="1">
    <source>
        <dbReference type="EMBL" id="KAK4340240.1"/>
    </source>
</evidence>
<sequence>MESSSGSSMVKLTSTNYSIWRSMMEDLLYCRDLYEPIEPIIDGSGNISKPAKPENMEEKDWEKLKRKTLGDYSIGVAKLAQT</sequence>
<comment type="caution">
    <text evidence="1">The sequence shown here is derived from an EMBL/GenBank/DDBJ whole genome shotgun (WGS) entry which is preliminary data.</text>
</comment>
<proteinExistence type="predicted"/>
<dbReference type="Proteomes" id="UP001291623">
    <property type="component" value="Unassembled WGS sequence"/>
</dbReference>
<dbReference type="AlphaFoldDB" id="A0AAE1UX05"/>
<reference evidence="1" key="1">
    <citation type="submission" date="2023-12" db="EMBL/GenBank/DDBJ databases">
        <title>Genome assembly of Anisodus tanguticus.</title>
        <authorList>
            <person name="Wang Y.-J."/>
        </authorList>
    </citation>
    <scope>NUCLEOTIDE SEQUENCE</scope>
    <source>
        <strain evidence="1">KB-2021</strain>
        <tissue evidence="1">Leaf</tissue>
    </source>
</reference>
<accession>A0AAE1UX05</accession>
<evidence type="ECO:0000313" key="2">
    <source>
        <dbReference type="Proteomes" id="UP001291623"/>
    </source>
</evidence>
<gene>
    <name evidence="1" type="ORF">RND71_041702</name>
</gene>
<name>A0AAE1UX05_9SOLA</name>